<dbReference type="OrthoDB" id="10546073at2759"/>
<gene>
    <name evidence="1" type="ORF">BDV27DRAFT_42372</name>
</gene>
<reference evidence="1 2" key="1">
    <citation type="submission" date="2019-04" db="EMBL/GenBank/DDBJ databases">
        <title>Friends and foes A comparative genomics studyof 23 Aspergillus species from section Flavi.</title>
        <authorList>
            <consortium name="DOE Joint Genome Institute"/>
            <person name="Kjaerbolling I."/>
            <person name="Vesth T."/>
            <person name="Frisvad J.C."/>
            <person name="Nybo J.L."/>
            <person name="Theobald S."/>
            <person name="Kildgaard S."/>
            <person name="Isbrandt T."/>
            <person name="Kuo A."/>
            <person name="Sato A."/>
            <person name="Lyhne E.K."/>
            <person name="Kogle M.E."/>
            <person name="Wiebenga A."/>
            <person name="Kun R.S."/>
            <person name="Lubbers R.J."/>
            <person name="Makela M.R."/>
            <person name="Barry K."/>
            <person name="Chovatia M."/>
            <person name="Clum A."/>
            <person name="Daum C."/>
            <person name="Haridas S."/>
            <person name="He G."/>
            <person name="LaButti K."/>
            <person name="Lipzen A."/>
            <person name="Mondo S."/>
            <person name="Riley R."/>
            <person name="Salamov A."/>
            <person name="Simmons B.A."/>
            <person name="Magnuson J.K."/>
            <person name="Henrissat B."/>
            <person name="Mortensen U.H."/>
            <person name="Larsen T.O."/>
            <person name="Devries R.P."/>
            <person name="Grigoriev I.V."/>
            <person name="Machida M."/>
            <person name="Baker S.E."/>
            <person name="Andersen M.R."/>
        </authorList>
    </citation>
    <scope>NUCLEOTIDE SEQUENCE [LARGE SCALE GENOMIC DNA]</scope>
    <source>
        <strain evidence="1 2">CBS 763.97</strain>
    </source>
</reference>
<evidence type="ECO:0000313" key="1">
    <source>
        <dbReference type="EMBL" id="KAE8360284.1"/>
    </source>
</evidence>
<proteinExistence type="predicted"/>
<dbReference type="GeneID" id="43661043"/>
<dbReference type="RefSeq" id="XP_031923365.1">
    <property type="nucleotide sequence ID" value="XM_032076597.1"/>
</dbReference>
<name>A0A5N6ZRT2_9EURO</name>
<organism evidence="1 2">
    <name type="scientific">Aspergillus caelatus</name>
    <dbReference type="NCBI Taxonomy" id="61420"/>
    <lineage>
        <taxon>Eukaryota</taxon>
        <taxon>Fungi</taxon>
        <taxon>Dikarya</taxon>
        <taxon>Ascomycota</taxon>
        <taxon>Pezizomycotina</taxon>
        <taxon>Eurotiomycetes</taxon>
        <taxon>Eurotiomycetidae</taxon>
        <taxon>Eurotiales</taxon>
        <taxon>Aspergillaceae</taxon>
        <taxon>Aspergillus</taxon>
        <taxon>Aspergillus subgen. Circumdati</taxon>
    </lineage>
</organism>
<protein>
    <submittedName>
        <fullName evidence="1">Uncharacterized protein</fullName>
    </submittedName>
</protein>
<dbReference type="Proteomes" id="UP000326268">
    <property type="component" value="Unassembled WGS sequence"/>
</dbReference>
<keyword evidence="2" id="KW-1185">Reference proteome</keyword>
<accession>A0A5N6ZRT2</accession>
<dbReference type="EMBL" id="ML737781">
    <property type="protein sequence ID" value="KAE8360284.1"/>
    <property type="molecule type" value="Genomic_DNA"/>
</dbReference>
<evidence type="ECO:0000313" key="2">
    <source>
        <dbReference type="Proteomes" id="UP000326268"/>
    </source>
</evidence>
<dbReference type="AlphaFoldDB" id="A0A5N6ZRT2"/>
<sequence>MTLNMSIYGRMCVPLAINSVSGSKALVLGLEGSSLGEVPGRNRRGAHTTLKRTLKQSGNTNVRERRIKWNMNYQDDIKGFFTEERSGRHGSIQELRLQATIPHQLSRSIFTVYLVSAFLDRRVSHAGSHPGRSYDNVYHLENKHRSNLYEALRRR</sequence>